<keyword evidence="5 10" id="KW-0812">Transmembrane</keyword>
<keyword evidence="9 10" id="KW-0472">Membrane</keyword>
<reference evidence="11" key="1">
    <citation type="journal article" date="2020" name="mSystems">
        <title>Genome- and Community-Level Interaction Insights into Carbon Utilization and Element Cycling Functions of Hydrothermarchaeota in Hydrothermal Sediment.</title>
        <authorList>
            <person name="Zhou Z."/>
            <person name="Liu Y."/>
            <person name="Xu W."/>
            <person name="Pan J."/>
            <person name="Luo Z.H."/>
            <person name="Li M."/>
        </authorList>
    </citation>
    <scope>NUCLEOTIDE SEQUENCE [LARGE SCALE GENOMIC DNA]</scope>
    <source>
        <strain evidence="11">SpSt-300</strain>
    </source>
</reference>
<proteinExistence type="predicted"/>
<keyword evidence="8" id="KW-0406">Ion transport</keyword>
<keyword evidence="7 10" id="KW-1133">Transmembrane helix</keyword>
<sequence length="413" mass="44288">MNTGLATKNGAPPGFLAALFTATSAVCVTGLVVVDTGTYWSSFGQAVILLLIQFGGLGIMTSATIFSILLGRHIGLKERLLIRESLSQVNVAGVVRLVRYALLFTVTVEGFFALVLILRLAQDHPWPVNVWYGLFHAVSAFNNAGFDLFGGFRSITGYVSDPVVNFGIALPIIIGGLGFSVVSEVVGRRKWRRFSLHTKLTLLTTAALLFAGMVVFLALEYTNTLGGFPWPVKLLASFFQAVTPRTAGYSTVDIGALNPATQLWLCLLMFIGASPGSTGGGIKTTTFILLGLTVWSLAAGREGTEVFRRRIPLAYVLKAMGIFFLAVGWLSVVSLVLLVVEKKGFLPLLFEAVSAFGTVGLSTGITPDLTLAGRVVIILTMFVGRLGPLTVAFALAQRRRAAFRHPEEQIIVG</sequence>
<protein>
    <submittedName>
        <fullName evidence="11">Trk family potassium uptake protein</fullName>
    </submittedName>
</protein>
<evidence type="ECO:0000256" key="4">
    <source>
        <dbReference type="ARBA" id="ARBA00022538"/>
    </source>
</evidence>
<dbReference type="GO" id="GO:0015379">
    <property type="term" value="F:potassium:chloride symporter activity"/>
    <property type="evidence" value="ECO:0007669"/>
    <property type="project" value="InterPro"/>
</dbReference>
<evidence type="ECO:0000256" key="10">
    <source>
        <dbReference type="SAM" id="Phobius"/>
    </source>
</evidence>
<comment type="caution">
    <text evidence="11">The sequence shown here is derived from an EMBL/GenBank/DDBJ whole genome shotgun (WGS) entry which is preliminary data.</text>
</comment>
<organism evidence="11">
    <name type="scientific">Ammonifex degensii</name>
    <dbReference type="NCBI Taxonomy" id="42838"/>
    <lineage>
        <taxon>Bacteria</taxon>
        <taxon>Bacillati</taxon>
        <taxon>Bacillota</taxon>
        <taxon>Clostridia</taxon>
        <taxon>Thermoanaerobacterales</taxon>
        <taxon>Thermoanaerobacteraceae</taxon>
        <taxon>Ammonifex</taxon>
    </lineage>
</organism>
<evidence type="ECO:0000256" key="3">
    <source>
        <dbReference type="ARBA" id="ARBA00022475"/>
    </source>
</evidence>
<keyword evidence="6" id="KW-0630">Potassium</keyword>
<name>A0A7C2HVD5_9THEO</name>
<feature type="transmembrane region" description="Helical" evidence="10">
    <location>
        <begin position="46"/>
        <end position="70"/>
    </location>
</feature>
<evidence type="ECO:0000256" key="6">
    <source>
        <dbReference type="ARBA" id="ARBA00022958"/>
    </source>
</evidence>
<feature type="transmembrane region" description="Helical" evidence="10">
    <location>
        <begin position="319"/>
        <end position="340"/>
    </location>
</feature>
<keyword evidence="3" id="KW-1003">Cell membrane</keyword>
<feature type="transmembrane region" description="Helical" evidence="10">
    <location>
        <begin position="15"/>
        <end position="34"/>
    </location>
</feature>
<feature type="transmembrane region" description="Helical" evidence="10">
    <location>
        <begin position="199"/>
        <end position="219"/>
    </location>
</feature>
<evidence type="ECO:0000256" key="7">
    <source>
        <dbReference type="ARBA" id="ARBA00022989"/>
    </source>
</evidence>
<evidence type="ECO:0000256" key="1">
    <source>
        <dbReference type="ARBA" id="ARBA00004651"/>
    </source>
</evidence>
<dbReference type="PANTHER" id="PTHR32024">
    <property type="entry name" value="TRK SYSTEM POTASSIUM UPTAKE PROTEIN TRKG-RELATED"/>
    <property type="match status" value="1"/>
</dbReference>
<dbReference type="InterPro" id="IPR004772">
    <property type="entry name" value="TrkH"/>
</dbReference>
<evidence type="ECO:0000256" key="5">
    <source>
        <dbReference type="ARBA" id="ARBA00022692"/>
    </source>
</evidence>
<dbReference type="Pfam" id="PF02386">
    <property type="entry name" value="TrkH"/>
    <property type="match status" value="1"/>
</dbReference>
<keyword evidence="2" id="KW-0813">Transport</keyword>
<evidence type="ECO:0000256" key="2">
    <source>
        <dbReference type="ARBA" id="ARBA00022448"/>
    </source>
</evidence>
<keyword evidence="4" id="KW-0633">Potassium transport</keyword>
<gene>
    <name evidence="11" type="ORF">ENQ34_06025</name>
</gene>
<dbReference type="PANTHER" id="PTHR32024:SF1">
    <property type="entry name" value="KTR SYSTEM POTASSIUM UPTAKE PROTEIN B"/>
    <property type="match status" value="1"/>
</dbReference>
<comment type="subcellular location">
    <subcellularLocation>
        <location evidence="1">Cell membrane</location>
        <topology evidence="1">Multi-pass membrane protein</topology>
    </subcellularLocation>
</comment>
<dbReference type="EMBL" id="DSMU01000380">
    <property type="protein sequence ID" value="HEL66215.1"/>
    <property type="molecule type" value="Genomic_DNA"/>
</dbReference>
<feature type="transmembrane region" description="Helical" evidence="10">
    <location>
        <begin position="164"/>
        <end position="187"/>
    </location>
</feature>
<feature type="transmembrane region" description="Helical" evidence="10">
    <location>
        <begin position="280"/>
        <end position="299"/>
    </location>
</feature>
<dbReference type="NCBIfam" id="TIGR00933">
    <property type="entry name" value="2a38"/>
    <property type="match status" value="1"/>
</dbReference>
<feature type="transmembrane region" description="Helical" evidence="10">
    <location>
        <begin position="97"/>
        <end position="118"/>
    </location>
</feature>
<evidence type="ECO:0000256" key="9">
    <source>
        <dbReference type="ARBA" id="ARBA00023136"/>
    </source>
</evidence>
<evidence type="ECO:0000313" key="11">
    <source>
        <dbReference type="EMBL" id="HEL66215.1"/>
    </source>
</evidence>
<accession>A0A7C2HVD5</accession>
<dbReference type="InterPro" id="IPR003445">
    <property type="entry name" value="Cat_transpt"/>
</dbReference>
<dbReference type="GO" id="GO:0005886">
    <property type="term" value="C:plasma membrane"/>
    <property type="evidence" value="ECO:0007669"/>
    <property type="project" value="UniProtKB-SubCell"/>
</dbReference>
<dbReference type="AlphaFoldDB" id="A0A7C2HVD5"/>
<feature type="transmembrane region" description="Helical" evidence="10">
    <location>
        <begin position="130"/>
        <end position="152"/>
    </location>
</feature>
<evidence type="ECO:0000256" key="8">
    <source>
        <dbReference type="ARBA" id="ARBA00023065"/>
    </source>
</evidence>
<feature type="transmembrane region" description="Helical" evidence="10">
    <location>
        <begin position="371"/>
        <end position="396"/>
    </location>
</feature>